<dbReference type="NCBIfam" id="NF033832">
    <property type="entry name" value="sce7726_fam"/>
    <property type="match status" value="1"/>
</dbReference>
<proteinExistence type="predicted"/>
<dbReference type="EMBL" id="JAYWMA010000007">
    <property type="protein sequence ID" value="MEX3529000.1"/>
    <property type="molecule type" value="Genomic_DNA"/>
</dbReference>
<dbReference type="RefSeq" id="WP_368522590.1">
    <property type="nucleotide sequence ID" value="NZ_JAYWMA010000007.1"/>
</dbReference>
<name>A0ABV3UWC6_9CORY</name>
<keyword evidence="2" id="KW-1185">Reference proteome</keyword>
<organism evidence="1 2">
    <name type="scientific">Corynebacterium xerosis</name>
    <dbReference type="NCBI Taxonomy" id="1725"/>
    <lineage>
        <taxon>Bacteria</taxon>
        <taxon>Bacillati</taxon>
        <taxon>Actinomycetota</taxon>
        <taxon>Actinomycetes</taxon>
        <taxon>Mycobacteriales</taxon>
        <taxon>Corynebacteriaceae</taxon>
        <taxon>Corynebacterium</taxon>
    </lineage>
</organism>
<sequence length="214" mass="24515">MTPVTESEIRAAVHKAVEENQVESKLVVDEFVVGERGRIDIAVIGDHLFGYELKSDLDSLARLPHQMNVFGNVFQYCTLVVTPRHLTTARKALRRNWGLAVVERADDERLIYRQVRTPKKISTVQNRSLVELLWRDETLRALDSIGLADGFRTKAKHVLWERLASHVTLEQLQDIVTQSLTARQGWRAVQEPHEYVAIPQPSGESSRFLARRLR</sequence>
<dbReference type="Proteomes" id="UP001558353">
    <property type="component" value="Unassembled WGS sequence"/>
</dbReference>
<protein>
    <submittedName>
        <fullName evidence="1">Sce7726 family protein</fullName>
    </submittedName>
</protein>
<evidence type="ECO:0000313" key="2">
    <source>
        <dbReference type="Proteomes" id="UP001558353"/>
    </source>
</evidence>
<dbReference type="InterPro" id="IPR047729">
    <property type="entry name" value="Sce7726-like"/>
</dbReference>
<reference evidence="1 2" key="1">
    <citation type="journal article" date="2024" name="Fungal Genet. Biol.">
        <title>The porcine skin microbiome exhibits broad fungal antagonism.</title>
        <authorList>
            <person name="De La Cruz K.F."/>
            <person name="Townsend E.C."/>
            <person name="Alex Cheong J.Z."/>
            <person name="Salamzade R."/>
            <person name="Liu A."/>
            <person name="Sandstrom S."/>
            <person name="Davila E."/>
            <person name="Huang L."/>
            <person name="Xu K.H."/>
            <person name="Wu S.Y."/>
            <person name="Meudt J.J."/>
            <person name="Shanmuganayagam D."/>
            <person name="Gibson A.L.F."/>
            <person name="Kalan L.R."/>
        </authorList>
    </citation>
    <scope>NUCLEOTIDE SEQUENCE [LARGE SCALE GENOMIC DNA]</scope>
    <source>
        <strain evidence="1 2">LK2569</strain>
    </source>
</reference>
<gene>
    <name evidence="1" type="ORF">VVR64_07995</name>
</gene>
<accession>A0ABV3UWC6</accession>
<comment type="caution">
    <text evidence="1">The sequence shown here is derived from an EMBL/GenBank/DDBJ whole genome shotgun (WGS) entry which is preliminary data.</text>
</comment>
<evidence type="ECO:0000313" key="1">
    <source>
        <dbReference type="EMBL" id="MEX3529000.1"/>
    </source>
</evidence>